<dbReference type="Gene3D" id="2.60.40.1110">
    <property type="match status" value="1"/>
</dbReference>
<dbReference type="Gene3D" id="2.60.40.1130">
    <property type="entry name" value="Rab geranylgeranyltransferase alpha-subunit, insert domain"/>
    <property type="match status" value="1"/>
</dbReference>
<evidence type="ECO:0000259" key="8">
    <source>
        <dbReference type="Pfam" id="PF11852"/>
    </source>
</evidence>
<evidence type="ECO:0000256" key="5">
    <source>
        <dbReference type="SAM" id="MobiDB-lite"/>
    </source>
</evidence>
<dbReference type="SUPFAM" id="SSF49452">
    <property type="entry name" value="Starch-binding domain-like"/>
    <property type="match status" value="1"/>
</dbReference>
<evidence type="ECO:0000256" key="3">
    <source>
        <dbReference type="ARBA" id="ARBA00022801"/>
    </source>
</evidence>
<dbReference type="Pfam" id="PF11852">
    <property type="entry name" value="Pullul_strch_C"/>
    <property type="match status" value="1"/>
</dbReference>
<dbReference type="InterPro" id="IPR040671">
    <property type="entry name" value="Pullulanase_N2"/>
</dbReference>
<dbReference type="InterPro" id="IPR024561">
    <property type="entry name" value="Pullul_strch_C"/>
</dbReference>
<dbReference type="SUPFAM" id="SSF51445">
    <property type="entry name" value="(Trans)glycosidases"/>
    <property type="match status" value="1"/>
</dbReference>
<dbReference type="Pfam" id="PF03714">
    <property type="entry name" value="PUD"/>
    <property type="match status" value="1"/>
</dbReference>
<organism evidence="11 12">
    <name type="scientific">Thalassotalea profundi</name>
    <dbReference type="NCBI Taxonomy" id="2036687"/>
    <lineage>
        <taxon>Bacteria</taxon>
        <taxon>Pseudomonadati</taxon>
        <taxon>Pseudomonadota</taxon>
        <taxon>Gammaproteobacteria</taxon>
        <taxon>Alteromonadales</taxon>
        <taxon>Colwelliaceae</taxon>
        <taxon>Thalassotalea</taxon>
    </lineage>
</organism>
<dbReference type="Gene3D" id="3.20.20.80">
    <property type="entry name" value="Glycosidases"/>
    <property type="match status" value="1"/>
</dbReference>
<feature type="domain" description="Pullulanase carbohydrate-binding module 41" evidence="7">
    <location>
        <begin position="154"/>
        <end position="258"/>
    </location>
</feature>
<dbReference type="InterPro" id="IPR005323">
    <property type="entry name" value="CBM41_pullulanase"/>
</dbReference>
<comment type="caution">
    <text evidence="11">The sequence shown here is derived from an EMBL/GenBank/DDBJ whole genome shotgun (WGS) entry which is preliminary data.</text>
</comment>
<name>A0ABQ3IGL4_9GAMM</name>
<dbReference type="SUPFAM" id="SSF81296">
    <property type="entry name" value="E set domains"/>
    <property type="match status" value="2"/>
</dbReference>
<evidence type="ECO:0000259" key="10">
    <source>
        <dbReference type="Pfam" id="PF18494"/>
    </source>
</evidence>
<dbReference type="InterPro" id="IPR014756">
    <property type="entry name" value="Ig_E-set"/>
</dbReference>
<evidence type="ECO:0000256" key="2">
    <source>
        <dbReference type="ARBA" id="ARBA00022729"/>
    </source>
</evidence>
<dbReference type="CDD" id="cd10315">
    <property type="entry name" value="CBM41_pullulanase"/>
    <property type="match status" value="1"/>
</dbReference>
<proteinExistence type="inferred from homology"/>
<feature type="domain" description="Pullulanase N2" evidence="9">
    <location>
        <begin position="274"/>
        <end position="391"/>
    </location>
</feature>
<keyword evidence="4" id="KW-0326">Glycosidase</keyword>
<evidence type="ECO:0000256" key="4">
    <source>
        <dbReference type="ARBA" id="ARBA00023295"/>
    </source>
</evidence>
<reference evidence="12" key="1">
    <citation type="journal article" date="2019" name="Int. J. Syst. Evol. Microbiol.">
        <title>The Global Catalogue of Microorganisms (GCM) 10K type strain sequencing project: providing services to taxonomists for standard genome sequencing and annotation.</title>
        <authorList>
            <consortium name="The Broad Institute Genomics Platform"/>
            <consortium name="The Broad Institute Genome Sequencing Center for Infectious Disease"/>
            <person name="Wu L."/>
            <person name="Ma J."/>
        </authorList>
    </citation>
    <scope>NUCLEOTIDE SEQUENCE [LARGE SCALE GENOMIC DNA]</scope>
    <source>
        <strain evidence="12">CGMCC 1.15922</strain>
    </source>
</reference>
<evidence type="ECO:0000259" key="6">
    <source>
        <dbReference type="Pfam" id="PF02922"/>
    </source>
</evidence>
<keyword evidence="3" id="KW-0378">Hydrolase</keyword>
<dbReference type="Gene3D" id="2.60.40.3620">
    <property type="match status" value="1"/>
</dbReference>
<dbReference type="InterPro" id="IPR013783">
    <property type="entry name" value="Ig-like_fold"/>
</dbReference>
<dbReference type="Gene3D" id="2.60.40.1180">
    <property type="entry name" value="Golgi alpha-mannosidase II"/>
    <property type="match status" value="1"/>
</dbReference>
<sequence>MNTPTTKSTYLTPFYKTLSFSLVLTLSACGGGGSNESSQPTQPQPPENSAPTINQFSVDSTTDLTVNYSWAVTDSNNDALTCVLSPGANLADIAINDCKTTTTQQVTYTAAGDITAQLTVTDTSNATANKALNLTVTDPNQLPSPIVSANDNQLVIFYNRPNNDYDGWILHLWNNAECDAYNQFSADGGTDWATGQAQSGIDPNYGAYWLIELKDNNATCANFIVHKGDEKDIGGLDHKADLTGERMIWTLSGISDLYAEATLYPSGVLIENIAAHWVSPTDLLWNTNTANSNNVNKVRVYSSDTDDMHYDGETGIAGNNYIEFTANNSSEHPATVLAIPRYQSLEAFSVNSVDIAKVKTMLKGKLLAIAYNDNDKVLAATYVQTPQVLDQLYTKTSNDADEATLGLSYSGGNINSALWAPTANNVALKIYDADKNLLSTQALTFDAQTGIWRTAITESNDRLFYRFALTVYHSQNQKFETLEVTDPYSVSLSTNGEYSQFVNLQDDDLKPVDWDTHSIPTITNKEDAIIYEGHIRDFSIRDQSTSAAHRGKYLAFTETNALPVQHLSKLAESGLTHFQMLPANDIASINEDEATRINLNNTVDELCDIAPNTSICAVENGGATILSVYQSYDPSTSNAQALAQELRSLDSFNWGYDPKHFNVPDGSYSTNPDGSARILEMREMNQALHQLGLRVALDVVYNHTSSSGLWDNSVLDKVVPGYYHRRNLITGNVEAETCCQDTAPEHAMMQKLMVDSLVLWATEYKIDAFRFDIMANNSVDSIIAAREAVLAIDSDNYFYGEGWTRQDRGYQQAQQNNMAGTEVGTFNDRPRDTIRSATLFDSNGSLSDQDTIRIGLAGTLANYQLQDKNGTVKSGSNFSQSAYAKDPADIINYVSKHDNQTLWDQLQYGFADEMTLEQRVRAHNIAATLPLLSQGIPFFQLGGDLIRSKSMDRNSYDSGDWFNFVDFTKTTNNWNIGLPLAEDNQDKWTTIADIIALNSTTVTSTDIELASSVFNDFIAIRSASPLFRLTSAQDVIDRVGFHNTGIGQTKGLIVMSLDDGVNDSGPALSDIDENNDAIVVVINGTTQTQSPSIASASGFTLHSIQQNSDDTVVTTASFTENTNNGTFTVPALTTAVFVKVQTGAQDYGLPADVTLNAPDTAPYGNTDLYISASFNDYGNNGYTAADKFTYDGNGIYSLTTTLIAGTQSFIIASQDNTSVNLAYSDVTITSGSVSVSNNNDEFELAVTASGSYTFTLDANSSVPSLAIQNKMPTVDCTALPDSTDNIPFNINGGGELYVRGSHSGWNAEEAYRLHYKGNNIYQAVADFSGELQFKLASDDGSWTTQLWAQAANSNDINDQNLNIGVSYPVAYNDAGESNNLTNLTAGSYSIKLTLNSANPSKGFNVGSLIIQQCQP</sequence>
<protein>
    <submittedName>
        <fullName evidence="11">Pullulanase</fullName>
    </submittedName>
</protein>
<evidence type="ECO:0000259" key="7">
    <source>
        <dbReference type="Pfam" id="PF03714"/>
    </source>
</evidence>
<evidence type="ECO:0000259" key="9">
    <source>
        <dbReference type="Pfam" id="PF17967"/>
    </source>
</evidence>
<dbReference type="InterPro" id="IPR013780">
    <property type="entry name" value="Glyco_hydro_b"/>
</dbReference>
<feature type="domain" description="Pullulanase Ins" evidence="10">
    <location>
        <begin position="586"/>
        <end position="652"/>
    </location>
</feature>
<dbReference type="Gene3D" id="2.60.40.10">
    <property type="entry name" value="Immunoglobulins"/>
    <property type="match status" value="2"/>
</dbReference>
<evidence type="ECO:0000256" key="1">
    <source>
        <dbReference type="ARBA" id="ARBA00008061"/>
    </source>
</evidence>
<dbReference type="Pfam" id="PF18494">
    <property type="entry name" value="Pullulanase_Ins"/>
    <property type="match status" value="1"/>
</dbReference>
<feature type="domain" description="Glycoside hydrolase family 13 N-terminal" evidence="6">
    <location>
        <begin position="405"/>
        <end position="489"/>
    </location>
</feature>
<gene>
    <name evidence="11" type="ORF">GCM10011501_02160</name>
</gene>
<keyword evidence="12" id="KW-1185">Reference proteome</keyword>
<dbReference type="InterPro" id="IPR004193">
    <property type="entry name" value="Glyco_hydro_13_N"/>
</dbReference>
<dbReference type="RefSeq" id="WP_189376237.1">
    <property type="nucleotide sequence ID" value="NZ_BNAH01000001.1"/>
</dbReference>
<comment type="similarity">
    <text evidence="1">Belongs to the glycosyl hydrolase 13 family.</text>
</comment>
<feature type="region of interest" description="Disordered" evidence="5">
    <location>
        <begin position="31"/>
        <end position="55"/>
    </location>
</feature>
<dbReference type="PROSITE" id="PS51257">
    <property type="entry name" value="PROKAR_LIPOPROTEIN"/>
    <property type="match status" value="1"/>
</dbReference>
<dbReference type="Pfam" id="PF17967">
    <property type="entry name" value="Pullulanase_N2"/>
    <property type="match status" value="1"/>
</dbReference>
<feature type="domain" description="Alpha-1,6-glucosidases pullulanase-type C-terminal" evidence="8">
    <location>
        <begin position="970"/>
        <end position="1139"/>
    </location>
</feature>
<dbReference type="EMBL" id="BNAH01000001">
    <property type="protein sequence ID" value="GHE78025.1"/>
    <property type="molecule type" value="Genomic_DNA"/>
</dbReference>
<dbReference type="PANTHER" id="PTHR43002">
    <property type="entry name" value="GLYCOGEN DEBRANCHING ENZYME"/>
    <property type="match status" value="1"/>
</dbReference>
<dbReference type="InterPro" id="IPR013784">
    <property type="entry name" value="Carb-bd-like_fold"/>
</dbReference>
<evidence type="ECO:0000313" key="12">
    <source>
        <dbReference type="Proteomes" id="UP000626370"/>
    </source>
</evidence>
<dbReference type="Proteomes" id="UP000626370">
    <property type="component" value="Unassembled WGS sequence"/>
</dbReference>
<keyword evidence="2" id="KW-0732">Signal</keyword>
<accession>A0ABQ3IGL4</accession>
<dbReference type="InterPro" id="IPR017853">
    <property type="entry name" value="GH"/>
</dbReference>
<dbReference type="InterPro" id="IPR041111">
    <property type="entry name" value="Pullulanase_Ins"/>
</dbReference>
<dbReference type="CDD" id="cd02860">
    <property type="entry name" value="E_set_Pullulanase"/>
    <property type="match status" value="1"/>
</dbReference>
<dbReference type="CDD" id="cd11341">
    <property type="entry name" value="AmyAc_Pullulanase_LD-like"/>
    <property type="match status" value="1"/>
</dbReference>
<evidence type="ECO:0000313" key="11">
    <source>
        <dbReference type="EMBL" id="GHE78025.1"/>
    </source>
</evidence>
<dbReference type="SUPFAM" id="SSF51011">
    <property type="entry name" value="Glycosyl hydrolase domain"/>
    <property type="match status" value="1"/>
</dbReference>
<dbReference type="Pfam" id="PF02922">
    <property type="entry name" value="CBM_48"/>
    <property type="match status" value="1"/>
</dbReference>